<dbReference type="KEGG" id="bbae:FRD01_01845"/>
<evidence type="ECO:0000313" key="3">
    <source>
        <dbReference type="Proteomes" id="UP000321595"/>
    </source>
</evidence>
<keyword evidence="3" id="KW-1185">Reference proteome</keyword>
<dbReference type="AlphaFoldDB" id="A0A5B8XJQ6"/>
<name>A0A5B8XJQ6_9DELT</name>
<evidence type="ECO:0000256" key="1">
    <source>
        <dbReference type="SAM" id="SignalP"/>
    </source>
</evidence>
<organism evidence="2 3">
    <name type="scientific">Microvenator marinus</name>
    <dbReference type="NCBI Taxonomy" id="2600177"/>
    <lineage>
        <taxon>Bacteria</taxon>
        <taxon>Deltaproteobacteria</taxon>
        <taxon>Bradymonadales</taxon>
        <taxon>Microvenatoraceae</taxon>
        <taxon>Microvenator</taxon>
    </lineage>
</organism>
<sequence>MKHVLLMFAMVFLTGLSAPAFANDTQEQIAQYQTVLDKIQEDTSVEAFAADFEMVQKWLKEAEVLAANGDRDAAAKRLRRVDLGVELVRALAASAQIRQAAQEQEEAAHKAPETIAELEGEVEALTKKKRELEQELQRLR</sequence>
<evidence type="ECO:0000313" key="2">
    <source>
        <dbReference type="EMBL" id="QED26022.1"/>
    </source>
</evidence>
<protein>
    <submittedName>
        <fullName evidence="2">Uncharacterized protein</fullName>
    </submittedName>
</protein>
<dbReference type="RefSeq" id="WP_146957103.1">
    <property type="nucleotide sequence ID" value="NZ_CP042467.1"/>
</dbReference>
<reference evidence="2 3" key="1">
    <citation type="submission" date="2019-08" db="EMBL/GenBank/DDBJ databases">
        <authorList>
            <person name="Liang Q."/>
        </authorList>
    </citation>
    <scope>NUCLEOTIDE SEQUENCE [LARGE SCALE GENOMIC DNA]</scope>
    <source>
        <strain evidence="2 3">V1718</strain>
    </source>
</reference>
<accession>A0A5B8XJQ6</accession>
<gene>
    <name evidence="2" type="ORF">FRD01_01845</name>
</gene>
<dbReference type="EMBL" id="CP042467">
    <property type="protein sequence ID" value="QED26022.1"/>
    <property type="molecule type" value="Genomic_DNA"/>
</dbReference>
<dbReference type="Proteomes" id="UP000321595">
    <property type="component" value="Chromosome"/>
</dbReference>
<feature type="signal peptide" evidence="1">
    <location>
        <begin position="1"/>
        <end position="22"/>
    </location>
</feature>
<keyword evidence="1" id="KW-0732">Signal</keyword>
<proteinExistence type="predicted"/>
<feature type="chain" id="PRO_5022992332" evidence="1">
    <location>
        <begin position="23"/>
        <end position="140"/>
    </location>
</feature>